<dbReference type="EMBL" id="CABEEP010000001">
    <property type="protein sequence ID" value="VTQ62953.1"/>
    <property type="molecule type" value="Genomic_DNA"/>
</dbReference>
<dbReference type="InterPro" id="IPR003781">
    <property type="entry name" value="CoA-bd"/>
</dbReference>
<protein>
    <submittedName>
        <fullName evidence="2">CoA-binding domain-containing protein</fullName>
    </submittedName>
</protein>
<dbReference type="PANTHER" id="PTHR33303:SF2">
    <property type="entry name" value="COA-BINDING DOMAIN-CONTAINING PROTEIN"/>
    <property type="match status" value="1"/>
</dbReference>
<dbReference type="SUPFAM" id="SSF51735">
    <property type="entry name" value="NAD(P)-binding Rossmann-fold domains"/>
    <property type="match status" value="1"/>
</dbReference>
<dbReference type="RefSeq" id="WP_010737382.1">
    <property type="nucleotide sequence ID" value="NZ_CABEEP010000001.1"/>
</dbReference>
<dbReference type="Proteomes" id="UP000352698">
    <property type="component" value="Unassembled WGS sequence"/>
</dbReference>
<comment type="caution">
    <text evidence="2">The sequence shown here is derived from an EMBL/GenBank/DDBJ whole genome shotgun (WGS) entry which is preliminary data.</text>
</comment>
<gene>
    <name evidence="2" type="primary">yccU</name>
    <name evidence="2" type="ORF">NCTC12204_01138</name>
</gene>
<dbReference type="Gene3D" id="3.40.50.720">
    <property type="entry name" value="NAD(P)-binding Rossmann-like Domain"/>
    <property type="match status" value="1"/>
</dbReference>
<dbReference type="Pfam" id="PF13380">
    <property type="entry name" value="CoA_binding_2"/>
    <property type="match status" value="1"/>
</dbReference>
<reference evidence="2 3" key="1">
    <citation type="submission" date="2019-05" db="EMBL/GenBank/DDBJ databases">
        <authorList>
            <consortium name="Pathogen Informatics"/>
        </authorList>
    </citation>
    <scope>NUCLEOTIDE SEQUENCE [LARGE SCALE GENOMIC DNA]</scope>
    <source>
        <strain evidence="2 3">NCTC12204</strain>
    </source>
</reference>
<name>A0A7Z9ATL3_ENTHR</name>
<dbReference type="InterPro" id="IPR036291">
    <property type="entry name" value="NAD(P)-bd_dom_sf"/>
</dbReference>
<evidence type="ECO:0000313" key="2">
    <source>
        <dbReference type="EMBL" id="VTQ62953.1"/>
    </source>
</evidence>
<dbReference type="SMART" id="SM00881">
    <property type="entry name" value="CoA_binding"/>
    <property type="match status" value="1"/>
</dbReference>
<organism evidence="2 3">
    <name type="scientific">Enterococcus hirae</name>
    <dbReference type="NCBI Taxonomy" id="1354"/>
    <lineage>
        <taxon>Bacteria</taxon>
        <taxon>Bacillati</taxon>
        <taxon>Bacillota</taxon>
        <taxon>Bacilli</taxon>
        <taxon>Lactobacillales</taxon>
        <taxon>Enterococcaceae</taxon>
        <taxon>Enterococcus</taxon>
    </lineage>
</organism>
<proteinExistence type="predicted"/>
<dbReference type="PANTHER" id="PTHR33303">
    <property type="entry name" value="CYTOPLASMIC PROTEIN-RELATED"/>
    <property type="match status" value="1"/>
</dbReference>
<feature type="domain" description="CoA-binding" evidence="1">
    <location>
        <begin position="15"/>
        <end position="109"/>
    </location>
</feature>
<sequence>MSFENPTQEKIFDYLKTAKTIAIVGLSNKEERTSYQIARFLQERGYRIIPVNPLLAGEIILGEKVYASLQEIQEPIDIVDIFRRSEFLPEVAADFLQTQAKVFWAQLGIANEEAANKLQSANRKDIIMDRCIKIEWNNMNEKDN</sequence>
<dbReference type="AlphaFoldDB" id="A0A7Z9ATL3"/>
<accession>A0A7Z9ATL3</accession>
<evidence type="ECO:0000259" key="1">
    <source>
        <dbReference type="SMART" id="SM00881"/>
    </source>
</evidence>
<evidence type="ECO:0000313" key="3">
    <source>
        <dbReference type="Proteomes" id="UP000352698"/>
    </source>
</evidence>